<dbReference type="PROSITE" id="PS50111">
    <property type="entry name" value="CHEMOTAXIS_TRANSDUC_2"/>
    <property type="match status" value="1"/>
</dbReference>
<dbReference type="Pfam" id="PF00015">
    <property type="entry name" value="MCPsignal"/>
    <property type="match status" value="1"/>
</dbReference>
<evidence type="ECO:0000259" key="3">
    <source>
        <dbReference type="PROSITE" id="PS50111"/>
    </source>
</evidence>
<keyword evidence="5" id="KW-1185">Reference proteome</keyword>
<dbReference type="PANTHER" id="PTHR32089">
    <property type="entry name" value="METHYL-ACCEPTING CHEMOTAXIS PROTEIN MCPB"/>
    <property type="match status" value="1"/>
</dbReference>
<evidence type="ECO:0000313" key="5">
    <source>
        <dbReference type="Proteomes" id="UP000184010"/>
    </source>
</evidence>
<evidence type="ECO:0000313" key="4">
    <source>
        <dbReference type="EMBL" id="SHN63771.1"/>
    </source>
</evidence>
<dbReference type="Gene3D" id="1.10.287.950">
    <property type="entry name" value="Methyl-accepting chemotaxis protein"/>
    <property type="match status" value="1"/>
</dbReference>
<reference evidence="5" key="1">
    <citation type="submission" date="2016-12" db="EMBL/GenBank/DDBJ databases">
        <authorList>
            <person name="Varghese N."/>
            <person name="Submissions S."/>
        </authorList>
    </citation>
    <scope>NUCLEOTIDE SEQUENCE [LARGE SCALE GENOMIC DNA]</scope>
    <source>
        <strain evidence="5">DSM 11544</strain>
    </source>
</reference>
<dbReference type="InterPro" id="IPR004089">
    <property type="entry name" value="MCPsignal_dom"/>
</dbReference>
<dbReference type="SUPFAM" id="SSF103190">
    <property type="entry name" value="Sensory domain-like"/>
    <property type="match status" value="1"/>
</dbReference>
<proteinExistence type="predicted"/>
<sequence length="271" mass="29471">MSIIDSLQEVLPLIRCIIHEDIALAMTDKTKFIAYYPAQDFDLKIKVGDQIPPGDPVLETINTGREFSGIMPKEFFGITIKGGCFPIRDERGQIIGAVTMARNLEHQARIDEASQTILTSLQQTNSSLEEIAASSQKLAASIENITRLGEVNYQKIMETDTIVSSIKTISSQSNLLALNAAIEAARAGVSGRGFSVVAEEMRKLAQVSGESSQKVSNTLLEIKMAEDEISKQIHEISLASQIQAAATEEITSSLQEIVSSSEVLVNLAKME</sequence>
<dbReference type="STRING" id="1121395.SAMN02745215_01336"/>
<dbReference type="GO" id="GO:0016020">
    <property type="term" value="C:membrane"/>
    <property type="evidence" value="ECO:0007669"/>
    <property type="project" value="InterPro"/>
</dbReference>
<dbReference type="AlphaFoldDB" id="A0A1M7SZB6"/>
<evidence type="ECO:0000256" key="1">
    <source>
        <dbReference type="ARBA" id="ARBA00023224"/>
    </source>
</evidence>
<dbReference type="SUPFAM" id="SSF58104">
    <property type="entry name" value="Methyl-accepting chemotaxis protein (MCP) signaling domain"/>
    <property type="match status" value="1"/>
</dbReference>
<dbReference type="Proteomes" id="UP000184010">
    <property type="component" value="Unassembled WGS sequence"/>
</dbReference>
<dbReference type="EMBL" id="FRDN01000005">
    <property type="protein sequence ID" value="SHN63771.1"/>
    <property type="molecule type" value="Genomic_DNA"/>
</dbReference>
<dbReference type="GO" id="GO:0007165">
    <property type="term" value="P:signal transduction"/>
    <property type="evidence" value="ECO:0007669"/>
    <property type="project" value="UniProtKB-KW"/>
</dbReference>
<name>A0A1M7SZB6_9FIRM</name>
<gene>
    <name evidence="4" type="ORF">SAMN02745215_01336</name>
</gene>
<protein>
    <submittedName>
        <fullName evidence="4">Methyl-accepting chemotaxis protein (MCP) signalling domain-containing protein</fullName>
    </submittedName>
</protein>
<dbReference type="InterPro" id="IPR029151">
    <property type="entry name" value="Sensor-like_sf"/>
</dbReference>
<dbReference type="PANTHER" id="PTHR32089:SF112">
    <property type="entry name" value="LYSOZYME-LIKE PROTEIN-RELATED"/>
    <property type="match status" value="1"/>
</dbReference>
<feature type="domain" description="Methyl-accepting transducer" evidence="3">
    <location>
        <begin position="158"/>
        <end position="271"/>
    </location>
</feature>
<dbReference type="SMART" id="SM00283">
    <property type="entry name" value="MA"/>
    <property type="match status" value="1"/>
</dbReference>
<evidence type="ECO:0000256" key="2">
    <source>
        <dbReference type="PROSITE-ProRule" id="PRU00284"/>
    </source>
</evidence>
<keyword evidence="1 2" id="KW-0807">Transducer</keyword>
<accession>A0A1M7SZB6</accession>
<organism evidence="4 5">
    <name type="scientific">Desulfitobacterium chlororespirans DSM 11544</name>
    <dbReference type="NCBI Taxonomy" id="1121395"/>
    <lineage>
        <taxon>Bacteria</taxon>
        <taxon>Bacillati</taxon>
        <taxon>Bacillota</taxon>
        <taxon>Clostridia</taxon>
        <taxon>Eubacteriales</taxon>
        <taxon>Desulfitobacteriaceae</taxon>
        <taxon>Desulfitobacterium</taxon>
    </lineage>
</organism>